<dbReference type="InterPro" id="IPR016151">
    <property type="entry name" value="DNA_mismatch_repair_MutS_N"/>
</dbReference>
<organism evidence="4 5">
    <name type="scientific">Candidatus Bandiella euplotis</name>
    <dbReference type="NCBI Taxonomy" id="1664265"/>
    <lineage>
        <taxon>Bacteria</taxon>
        <taxon>Pseudomonadati</taxon>
        <taxon>Pseudomonadota</taxon>
        <taxon>Alphaproteobacteria</taxon>
        <taxon>Rickettsiales</taxon>
        <taxon>Candidatus Midichloriaceae</taxon>
        <taxon>Candidatus Bandiella</taxon>
    </lineage>
</organism>
<dbReference type="RefSeq" id="WP_323732778.1">
    <property type="nucleotide sequence ID" value="NZ_CP110820.1"/>
</dbReference>
<keyword evidence="5" id="KW-1185">Reference proteome</keyword>
<dbReference type="Proteomes" id="UP001327219">
    <property type="component" value="Chromosome"/>
</dbReference>
<dbReference type="EMBL" id="CP110820">
    <property type="protein sequence ID" value="WPX97168.1"/>
    <property type="molecule type" value="Genomic_DNA"/>
</dbReference>
<dbReference type="SUPFAM" id="SSF55271">
    <property type="entry name" value="DNA repair protein MutS, domain I"/>
    <property type="match status" value="1"/>
</dbReference>
<dbReference type="SUPFAM" id="SSF53150">
    <property type="entry name" value="DNA repair protein MutS, domain II"/>
    <property type="match status" value="1"/>
</dbReference>
<sequence>MATQHNSNPGVNLTPMMQQYMSIKSAHSEYLLFYRLGDFYELFFEDAKIASQILDIVLTKRGAQNGENTPMCGVPHHSAAHYINRLLKSGYSIAICEQLESPEEAKKRGYKAVVIREVVQIITPGTLMEDNLLDPKSMNYLMAIAEHKGTYAVAWIELTTGEFFTSNCGESSVINEISRLNPKEIIVSQKYMNANKFLNIQANFTPRSNNVFDYQSCYNKLKEYYKISSIEGLGEFNQVQTIAAGALIEYVIHTQKNNLPKVKALKNVDKTLFMEIDAATRKNLELETSIGENKKFTLLKTIDKTITSAGSRLLKTRLSSPLCNATAINKRLECVDFFGSVASVKIQCKK</sequence>
<dbReference type="InterPro" id="IPR045076">
    <property type="entry name" value="MutS"/>
</dbReference>
<proteinExistence type="predicted"/>
<gene>
    <name evidence="4" type="ORF">Bandiella_01312</name>
</gene>
<feature type="domain" description="DNA mismatch repair protein MutS core" evidence="3">
    <location>
        <begin position="279"/>
        <end position="338"/>
    </location>
</feature>
<evidence type="ECO:0000259" key="2">
    <source>
        <dbReference type="Pfam" id="PF05188"/>
    </source>
</evidence>
<evidence type="ECO:0000259" key="1">
    <source>
        <dbReference type="Pfam" id="PF01624"/>
    </source>
</evidence>
<dbReference type="Pfam" id="PF05188">
    <property type="entry name" value="MutS_II"/>
    <property type="match status" value="1"/>
</dbReference>
<dbReference type="Gene3D" id="3.40.1170.10">
    <property type="entry name" value="DNA repair protein MutS, domain I"/>
    <property type="match status" value="1"/>
</dbReference>
<dbReference type="InterPro" id="IPR007695">
    <property type="entry name" value="DNA_mismatch_repair_MutS-lik_N"/>
</dbReference>
<dbReference type="SUPFAM" id="SSF48334">
    <property type="entry name" value="DNA repair protein MutS, domain III"/>
    <property type="match status" value="1"/>
</dbReference>
<dbReference type="Pfam" id="PF01624">
    <property type="entry name" value="MutS_I"/>
    <property type="match status" value="1"/>
</dbReference>
<dbReference type="InterPro" id="IPR007696">
    <property type="entry name" value="DNA_mismatch_repair_MutS_core"/>
</dbReference>
<dbReference type="InterPro" id="IPR036187">
    <property type="entry name" value="DNA_mismatch_repair_MutS_sf"/>
</dbReference>
<dbReference type="InterPro" id="IPR007860">
    <property type="entry name" value="DNA_mmatch_repair_MutS_con_dom"/>
</dbReference>
<dbReference type="InterPro" id="IPR036678">
    <property type="entry name" value="MutS_con_dom_sf"/>
</dbReference>
<evidence type="ECO:0000313" key="4">
    <source>
        <dbReference type="EMBL" id="WPX97168.1"/>
    </source>
</evidence>
<protein>
    <submittedName>
        <fullName evidence="4">DNA mismatch repair protein MutS N-terminal domain protein</fullName>
    </submittedName>
</protein>
<dbReference type="PANTHER" id="PTHR11361:SF34">
    <property type="entry name" value="DNA MISMATCH REPAIR PROTEIN MSH1, MITOCHONDRIAL"/>
    <property type="match status" value="1"/>
</dbReference>
<dbReference type="Gene3D" id="3.30.420.110">
    <property type="entry name" value="MutS, connector domain"/>
    <property type="match status" value="1"/>
</dbReference>
<name>A0ABZ0UR23_9RICK</name>
<dbReference type="Pfam" id="PF05192">
    <property type="entry name" value="MutS_III"/>
    <property type="match status" value="1"/>
</dbReference>
<feature type="domain" description="DNA mismatch repair protein MutS-like N-terminal" evidence="1">
    <location>
        <begin position="14"/>
        <end position="130"/>
    </location>
</feature>
<reference evidence="4 5" key="1">
    <citation type="submission" date="2022-11" db="EMBL/GenBank/DDBJ databases">
        <title>Host association and intracellularity evolved multiple times independently in the Rickettsiales.</title>
        <authorList>
            <person name="Castelli M."/>
            <person name="Nardi T."/>
            <person name="Gammuto L."/>
            <person name="Bellinzona G."/>
            <person name="Sabaneyeva E."/>
            <person name="Potekhin A."/>
            <person name="Serra V."/>
            <person name="Petroni G."/>
            <person name="Sassera D."/>
        </authorList>
    </citation>
    <scope>NUCLEOTIDE SEQUENCE [LARGE SCALE GENOMIC DNA]</scope>
    <source>
        <strain evidence="4 5">NDG2</strain>
    </source>
</reference>
<dbReference type="Gene3D" id="1.10.1420.10">
    <property type="match status" value="1"/>
</dbReference>
<accession>A0ABZ0UR23</accession>
<feature type="domain" description="DNA mismatch repair protein MutS connector" evidence="2">
    <location>
        <begin position="139"/>
        <end position="262"/>
    </location>
</feature>
<dbReference type="PANTHER" id="PTHR11361">
    <property type="entry name" value="DNA MISMATCH REPAIR PROTEIN MUTS FAMILY MEMBER"/>
    <property type="match status" value="1"/>
</dbReference>
<evidence type="ECO:0000313" key="5">
    <source>
        <dbReference type="Proteomes" id="UP001327219"/>
    </source>
</evidence>
<evidence type="ECO:0000259" key="3">
    <source>
        <dbReference type="Pfam" id="PF05192"/>
    </source>
</evidence>